<dbReference type="InterPro" id="IPR013087">
    <property type="entry name" value="Znf_C2H2_type"/>
</dbReference>
<dbReference type="PANTHER" id="PTHR16515:SF66">
    <property type="entry name" value="C2H2-TYPE DOMAIN-CONTAINING PROTEIN"/>
    <property type="match status" value="1"/>
</dbReference>
<dbReference type="InterPro" id="IPR036236">
    <property type="entry name" value="Znf_C2H2_sf"/>
</dbReference>
<dbReference type="PRINTS" id="PR00929">
    <property type="entry name" value="ATHOOK"/>
</dbReference>
<evidence type="ECO:0000259" key="11">
    <source>
        <dbReference type="PROSITE" id="PS51915"/>
    </source>
</evidence>
<dbReference type="FunFam" id="3.30.160.60:FF:000145">
    <property type="entry name" value="Zinc finger protein 574"/>
    <property type="match status" value="1"/>
</dbReference>
<proteinExistence type="predicted"/>
<protein>
    <recommendedName>
        <fullName evidence="14">Zinc finger protein weckle</fullName>
    </recommendedName>
</protein>
<feature type="domain" description="C2H2-type" evidence="10">
    <location>
        <begin position="397"/>
        <end position="424"/>
    </location>
</feature>
<keyword evidence="6" id="KW-0539">Nucleus</keyword>
<feature type="binding site" evidence="8">
    <location>
        <position position="60"/>
    </location>
    <ligand>
        <name>Zn(2+)</name>
        <dbReference type="ChEBI" id="CHEBI:29105"/>
    </ligand>
</feature>
<dbReference type="SMART" id="SM00355">
    <property type="entry name" value="ZnF_C2H2"/>
    <property type="match status" value="6"/>
</dbReference>
<keyword evidence="2 8" id="KW-0479">Metal-binding</keyword>
<dbReference type="SUPFAM" id="SSF57667">
    <property type="entry name" value="beta-beta-alpha zinc fingers"/>
    <property type="match status" value="3"/>
</dbReference>
<dbReference type="InterPro" id="IPR050331">
    <property type="entry name" value="Zinc_finger"/>
</dbReference>
<feature type="binding site" evidence="8">
    <location>
        <position position="63"/>
    </location>
    <ligand>
        <name>Zn(2+)</name>
        <dbReference type="ChEBI" id="CHEBI:29105"/>
    </ligand>
</feature>
<dbReference type="FunCoup" id="B4M421">
    <property type="interactions" value="402"/>
</dbReference>
<keyword evidence="5 8" id="KW-0862">Zinc</keyword>
<evidence type="ECO:0000256" key="3">
    <source>
        <dbReference type="ARBA" id="ARBA00022737"/>
    </source>
</evidence>
<evidence type="ECO:0000256" key="5">
    <source>
        <dbReference type="ARBA" id="ARBA00022833"/>
    </source>
</evidence>
<evidence type="ECO:0000259" key="10">
    <source>
        <dbReference type="PROSITE" id="PS50157"/>
    </source>
</evidence>
<feature type="compositionally biased region" description="Basic residues" evidence="9">
    <location>
        <begin position="238"/>
        <end position="247"/>
    </location>
</feature>
<dbReference type="GO" id="GO:0008270">
    <property type="term" value="F:zinc ion binding"/>
    <property type="evidence" value="ECO:0007669"/>
    <property type="project" value="UniProtKB-UniRule"/>
</dbReference>
<dbReference type="OrthoDB" id="6077919at2759"/>
<dbReference type="Pfam" id="PF02178">
    <property type="entry name" value="AT_hook"/>
    <property type="match status" value="3"/>
</dbReference>
<dbReference type="PROSITE" id="PS00028">
    <property type="entry name" value="ZINC_FINGER_C2H2_1"/>
    <property type="match status" value="4"/>
</dbReference>
<dbReference type="HOGENOM" id="CLU_002678_94_14_1"/>
<evidence type="ECO:0000256" key="7">
    <source>
        <dbReference type="PROSITE-ProRule" id="PRU00042"/>
    </source>
</evidence>
<gene>
    <name evidence="12" type="primary">Dvir\GJ10853</name>
    <name evidence="12" type="ORF">Dvir_GJ10853</name>
</gene>
<dbReference type="InterPro" id="IPR012934">
    <property type="entry name" value="Znf_AD"/>
</dbReference>
<dbReference type="GO" id="GO:0003677">
    <property type="term" value="F:DNA binding"/>
    <property type="evidence" value="ECO:0007669"/>
    <property type="project" value="InterPro"/>
</dbReference>
<feature type="binding site" evidence="8">
    <location>
        <position position="18"/>
    </location>
    <ligand>
        <name>Zn(2+)</name>
        <dbReference type="ChEBI" id="CHEBI:29105"/>
    </ligand>
</feature>
<dbReference type="InterPro" id="IPR003656">
    <property type="entry name" value="Znf_BED"/>
</dbReference>
<feature type="domain" description="ZAD" evidence="11">
    <location>
        <begin position="16"/>
        <end position="87"/>
    </location>
</feature>
<dbReference type="PROSITE" id="PS50157">
    <property type="entry name" value="ZINC_FINGER_C2H2_2"/>
    <property type="match status" value="6"/>
</dbReference>
<feature type="domain" description="C2H2-type" evidence="10">
    <location>
        <begin position="425"/>
        <end position="447"/>
    </location>
</feature>
<evidence type="ECO:0000256" key="6">
    <source>
        <dbReference type="ARBA" id="ARBA00023242"/>
    </source>
</evidence>
<reference evidence="12 13" key="1">
    <citation type="journal article" date="2007" name="Nature">
        <title>Evolution of genes and genomes on the Drosophila phylogeny.</title>
        <authorList>
            <consortium name="Drosophila 12 Genomes Consortium"/>
            <person name="Clark A.G."/>
            <person name="Eisen M.B."/>
            <person name="Smith D.R."/>
            <person name="Bergman C.M."/>
            <person name="Oliver B."/>
            <person name="Markow T.A."/>
            <person name="Kaufman T.C."/>
            <person name="Kellis M."/>
            <person name="Gelbart W."/>
            <person name="Iyer V.N."/>
            <person name="Pollard D.A."/>
            <person name="Sackton T.B."/>
            <person name="Larracuente A.M."/>
            <person name="Singh N.D."/>
            <person name="Abad J.P."/>
            <person name="Abt D.N."/>
            <person name="Adryan B."/>
            <person name="Aguade M."/>
            <person name="Akashi H."/>
            <person name="Anderson W.W."/>
            <person name="Aquadro C.F."/>
            <person name="Ardell D.H."/>
            <person name="Arguello R."/>
            <person name="Artieri C.G."/>
            <person name="Barbash D.A."/>
            <person name="Barker D."/>
            <person name="Barsanti P."/>
            <person name="Batterham P."/>
            <person name="Batzoglou S."/>
            <person name="Begun D."/>
            <person name="Bhutkar A."/>
            <person name="Blanco E."/>
            <person name="Bosak S.A."/>
            <person name="Bradley R.K."/>
            <person name="Brand A.D."/>
            <person name="Brent M.R."/>
            <person name="Brooks A.N."/>
            <person name="Brown R.H."/>
            <person name="Butlin R.K."/>
            <person name="Caggese C."/>
            <person name="Calvi B.R."/>
            <person name="Bernardo de Carvalho A."/>
            <person name="Caspi A."/>
            <person name="Castrezana S."/>
            <person name="Celniker S.E."/>
            <person name="Chang J.L."/>
            <person name="Chapple C."/>
            <person name="Chatterji S."/>
            <person name="Chinwalla A."/>
            <person name="Civetta A."/>
            <person name="Clifton S.W."/>
            <person name="Comeron J.M."/>
            <person name="Costello J.C."/>
            <person name="Coyne J.A."/>
            <person name="Daub J."/>
            <person name="David R.G."/>
            <person name="Delcher A.L."/>
            <person name="Delehaunty K."/>
            <person name="Do C.B."/>
            <person name="Ebling H."/>
            <person name="Edwards K."/>
            <person name="Eickbush T."/>
            <person name="Evans J.D."/>
            <person name="Filipski A."/>
            <person name="Findeiss S."/>
            <person name="Freyhult E."/>
            <person name="Fulton L."/>
            <person name="Fulton R."/>
            <person name="Garcia A.C."/>
            <person name="Gardiner A."/>
            <person name="Garfield D.A."/>
            <person name="Garvin B.E."/>
            <person name="Gibson G."/>
            <person name="Gilbert D."/>
            <person name="Gnerre S."/>
            <person name="Godfrey J."/>
            <person name="Good R."/>
            <person name="Gotea V."/>
            <person name="Gravely B."/>
            <person name="Greenberg A.J."/>
            <person name="Griffiths-Jones S."/>
            <person name="Gross S."/>
            <person name="Guigo R."/>
            <person name="Gustafson E.A."/>
            <person name="Haerty W."/>
            <person name="Hahn M.W."/>
            <person name="Halligan D.L."/>
            <person name="Halpern A.L."/>
            <person name="Halter G.M."/>
            <person name="Han M.V."/>
            <person name="Heger A."/>
            <person name="Hillier L."/>
            <person name="Hinrichs A.S."/>
            <person name="Holmes I."/>
            <person name="Hoskins R.A."/>
            <person name="Hubisz M.J."/>
            <person name="Hultmark D."/>
            <person name="Huntley M.A."/>
            <person name="Jaffe D.B."/>
            <person name="Jagadeeshan S."/>
            <person name="Jeck W.R."/>
            <person name="Johnson J."/>
            <person name="Jones C.D."/>
            <person name="Jordan W.C."/>
            <person name="Karpen G.H."/>
            <person name="Kataoka E."/>
            <person name="Keightley P.D."/>
            <person name="Kheradpour P."/>
            <person name="Kirkness E.F."/>
            <person name="Koerich L.B."/>
            <person name="Kristiansen K."/>
            <person name="Kudrna D."/>
            <person name="Kulathinal R.J."/>
            <person name="Kumar S."/>
            <person name="Kwok R."/>
            <person name="Lander E."/>
            <person name="Langley C.H."/>
            <person name="Lapoint R."/>
            <person name="Lazzaro B.P."/>
            <person name="Lee S.J."/>
            <person name="Levesque L."/>
            <person name="Li R."/>
            <person name="Lin C.F."/>
            <person name="Lin M.F."/>
            <person name="Lindblad-Toh K."/>
            <person name="Llopart A."/>
            <person name="Long M."/>
            <person name="Low L."/>
            <person name="Lozovsky E."/>
            <person name="Lu J."/>
            <person name="Luo M."/>
            <person name="Machado C.A."/>
            <person name="Makalowski W."/>
            <person name="Marzo M."/>
            <person name="Matsuda M."/>
            <person name="Matzkin L."/>
            <person name="McAllister B."/>
            <person name="McBride C.S."/>
            <person name="McKernan B."/>
            <person name="McKernan K."/>
            <person name="Mendez-Lago M."/>
            <person name="Minx P."/>
            <person name="Mollenhauer M.U."/>
            <person name="Montooth K."/>
            <person name="Mount S.M."/>
            <person name="Mu X."/>
            <person name="Myers E."/>
            <person name="Negre B."/>
            <person name="Newfeld S."/>
            <person name="Nielsen R."/>
            <person name="Noor M.A."/>
            <person name="O'Grady P."/>
            <person name="Pachter L."/>
            <person name="Papaceit M."/>
            <person name="Parisi M.J."/>
            <person name="Parisi M."/>
            <person name="Parts L."/>
            <person name="Pedersen J.S."/>
            <person name="Pesole G."/>
            <person name="Phillippy A.M."/>
            <person name="Ponting C.P."/>
            <person name="Pop M."/>
            <person name="Porcelli D."/>
            <person name="Powell J.R."/>
            <person name="Prohaska S."/>
            <person name="Pruitt K."/>
            <person name="Puig M."/>
            <person name="Quesneville H."/>
            <person name="Ram K.R."/>
            <person name="Rand D."/>
            <person name="Rasmussen M.D."/>
            <person name="Reed L.K."/>
            <person name="Reenan R."/>
            <person name="Reily A."/>
            <person name="Remington K.A."/>
            <person name="Rieger T.T."/>
            <person name="Ritchie M.G."/>
            <person name="Robin C."/>
            <person name="Rogers Y.H."/>
            <person name="Rohde C."/>
            <person name="Rozas J."/>
            <person name="Rubenfield M.J."/>
            <person name="Ruiz A."/>
            <person name="Russo S."/>
            <person name="Salzberg S.L."/>
            <person name="Sanchez-Gracia A."/>
            <person name="Saranga D.J."/>
            <person name="Sato H."/>
            <person name="Schaeffer S.W."/>
            <person name="Schatz M.C."/>
            <person name="Schlenke T."/>
            <person name="Schwartz R."/>
            <person name="Segarra C."/>
            <person name="Singh R.S."/>
            <person name="Sirot L."/>
            <person name="Sirota M."/>
            <person name="Sisneros N.B."/>
            <person name="Smith C.D."/>
            <person name="Smith T.F."/>
            <person name="Spieth J."/>
            <person name="Stage D.E."/>
            <person name="Stark A."/>
            <person name="Stephan W."/>
            <person name="Strausberg R.L."/>
            <person name="Strempel S."/>
            <person name="Sturgill D."/>
            <person name="Sutton G."/>
            <person name="Sutton G.G."/>
            <person name="Tao W."/>
            <person name="Teichmann S."/>
            <person name="Tobari Y.N."/>
            <person name="Tomimura Y."/>
            <person name="Tsolas J.M."/>
            <person name="Valente V.L."/>
            <person name="Venter E."/>
            <person name="Venter J.C."/>
            <person name="Vicario S."/>
            <person name="Vieira F.G."/>
            <person name="Vilella A.J."/>
            <person name="Villasante A."/>
            <person name="Walenz B."/>
            <person name="Wang J."/>
            <person name="Wasserman M."/>
            <person name="Watts T."/>
            <person name="Wilson D."/>
            <person name="Wilson R.K."/>
            <person name="Wing R.A."/>
            <person name="Wolfner M.F."/>
            <person name="Wong A."/>
            <person name="Wong G.K."/>
            <person name="Wu C.I."/>
            <person name="Wu G."/>
            <person name="Yamamoto D."/>
            <person name="Yang H.P."/>
            <person name="Yang S.P."/>
            <person name="Yorke J.A."/>
            <person name="Yoshida K."/>
            <person name="Zdobnov E."/>
            <person name="Zhang P."/>
            <person name="Zhang Y."/>
            <person name="Zimin A.V."/>
            <person name="Baldwin J."/>
            <person name="Abdouelleil A."/>
            <person name="Abdulkadir J."/>
            <person name="Abebe A."/>
            <person name="Abera B."/>
            <person name="Abreu J."/>
            <person name="Acer S.C."/>
            <person name="Aftuck L."/>
            <person name="Alexander A."/>
            <person name="An P."/>
            <person name="Anderson E."/>
            <person name="Anderson S."/>
            <person name="Arachi H."/>
            <person name="Azer M."/>
            <person name="Bachantsang P."/>
            <person name="Barry A."/>
            <person name="Bayul T."/>
            <person name="Berlin A."/>
            <person name="Bessette D."/>
            <person name="Bloom T."/>
            <person name="Blye J."/>
            <person name="Boguslavskiy L."/>
            <person name="Bonnet C."/>
            <person name="Boukhgalter B."/>
            <person name="Bourzgui I."/>
            <person name="Brown A."/>
            <person name="Cahill P."/>
            <person name="Channer S."/>
            <person name="Cheshatsang Y."/>
            <person name="Chuda L."/>
            <person name="Citroen M."/>
            <person name="Collymore A."/>
            <person name="Cooke P."/>
            <person name="Costello M."/>
            <person name="D'Aco K."/>
            <person name="Daza R."/>
            <person name="De Haan G."/>
            <person name="DeGray S."/>
            <person name="DeMaso C."/>
            <person name="Dhargay N."/>
            <person name="Dooley K."/>
            <person name="Dooley E."/>
            <person name="Doricent M."/>
            <person name="Dorje P."/>
            <person name="Dorjee K."/>
            <person name="Dupes A."/>
            <person name="Elong R."/>
            <person name="Falk J."/>
            <person name="Farina A."/>
            <person name="Faro S."/>
            <person name="Ferguson D."/>
            <person name="Fisher S."/>
            <person name="Foley C.D."/>
            <person name="Franke A."/>
            <person name="Friedrich D."/>
            <person name="Gadbois L."/>
            <person name="Gearin G."/>
            <person name="Gearin C.R."/>
            <person name="Giannoukos G."/>
            <person name="Goode T."/>
            <person name="Graham J."/>
            <person name="Grandbois E."/>
            <person name="Grewal S."/>
            <person name="Gyaltsen K."/>
            <person name="Hafez N."/>
            <person name="Hagos B."/>
            <person name="Hall J."/>
            <person name="Henson C."/>
            <person name="Hollinger A."/>
            <person name="Honan T."/>
            <person name="Huard M.D."/>
            <person name="Hughes L."/>
            <person name="Hurhula B."/>
            <person name="Husby M.E."/>
            <person name="Kamat A."/>
            <person name="Kanga B."/>
            <person name="Kashin S."/>
            <person name="Khazanovich D."/>
            <person name="Kisner P."/>
            <person name="Lance K."/>
            <person name="Lara M."/>
            <person name="Lee W."/>
            <person name="Lennon N."/>
            <person name="Letendre F."/>
            <person name="LeVine R."/>
            <person name="Lipovsky A."/>
            <person name="Liu X."/>
            <person name="Liu J."/>
            <person name="Liu S."/>
            <person name="Lokyitsang T."/>
            <person name="Lokyitsang Y."/>
            <person name="Lubonja R."/>
            <person name="Lui A."/>
            <person name="MacDonald P."/>
            <person name="Magnisalis V."/>
            <person name="Maru K."/>
            <person name="Matthews C."/>
            <person name="McCusker W."/>
            <person name="McDonough S."/>
            <person name="Mehta T."/>
            <person name="Meldrim J."/>
            <person name="Meneus L."/>
            <person name="Mihai O."/>
            <person name="Mihalev A."/>
            <person name="Mihova T."/>
            <person name="Mittelman R."/>
            <person name="Mlenga V."/>
            <person name="Montmayeur A."/>
            <person name="Mulrain L."/>
            <person name="Navidi A."/>
            <person name="Naylor J."/>
            <person name="Negash T."/>
            <person name="Nguyen T."/>
            <person name="Nguyen N."/>
            <person name="Nicol R."/>
            <person name="Norbu C."/>
            <person name="Norbu N."/>
            <person name="Novod N."/>
            <person name="O'Neill B."/>
            <person name="Osman S."/>
            <person name="Markiewicz E."/>
            <person name="Oyono O.L."/>
            <person name="Patti C."/>
            <person name="Phunkhang P."/>
            <person name="Pierre F."/>
            <person name="Priest M."/>
            <person name="Raghuraman S."/>
            <person name="Rege F."/>
            <person name="Reyes R."/>
            <person name="Rise C."/>
            <person name="Rogov P."/>
            <person name="Ross K."/>
            <person name="Ryan E."/>
            <person name="Settipalli S."/>
            <person name="Shea T."/>
            <person name="Sherpa N."/>
            <person name="Shi L."/>
            <person name="Shih D."/>
            <person name="Sparrow T."/>
            <person name="Spaulding J."/>
            <person name="Stalker J."/>
            <person name="Stange-Thomann N."/>
            <person name="Stavropoulos S."/>
            <person name="Stone C."/>
            <person name="Strader C."/>
            <person name="Tesfaye S."/>
            <person name="Thomson T."/>
            <person name="Thoulutsang Y."/>
            <person name="Thoulutsang D."/>
            <person name="Topham K."/>
            <person name="Topping I."/>
            <person name="Tsamla T."/>
            <person name="Vassiliev H."/>
            <person name="Vo A."/>
            <person name="Wangchuk T."/>
            <person name="Wangdi T."/>
            <person name="Weiand M."/>
            <person name="Wilkinson J."/>
            <person name="Wilson A."/>
            <person name="Yadav S."/>
            <person name="Young G."/>
            <person name="Yu Q."/>
            <person name="Zembek L."/>
            <person name="Zhong D."/>
            <person name="Zimmer A."/>
            <person name="Zwirko Z."/>
            <person name="Jaffe D.B."/>
            <person name="Alvarez P."/>
            <person name="Brockman W."/>
            <person name="Butler J."/>
            <person name="Chin C."/>
            <person name="Gnerre S."/>
            <person name="Grabherr M."/>
            <person name="Kleber M."/>
            <person name="Mauceli E."/>
            <person name="MacCallum I."/>
        </authorList>
    </citation>
    <scope>NUCLEOTIDE SEQUENCE [LARGE SCALE GENOMIC DNA]</scope>
    <source>
        <strain evidence="13">Tucson 15010-1051.87</strain>
    </source>
</reference>
<dbReference type="SMR" id="B4M421"/>
<dbReference type="PANTHER" id="PTHR16515">
    <property type="entry name" value="PR DOMAIN ZINC FINGER PROTEIN"/>
    <property type="match status" value="1"/>
</dbReference>
<feature type="region of interest" description="Disordered" evidence="9">
    <location>
        <begin position="270"/>
        <end position="317"/>
    </location>
</feature>
<name>B4M421_DROVI</name>
<dbReference type="SMART" id="SM00384">
    <property type="entry name" value="AT_hook"/>
    <property type="match status" value="3"/>
</dbReference>
<dbReference type="InterPro" id="IPR017956">
    <property type="entry name" value="AT_hook_DNA-bd_motif"/>
</dbReference>
<dbReference type="GO" id="GO:0005634">
    <property type="term" value="C:nucleus"/>
    <property type="evidence" value="ECO:0007669"/>
    <property type="project" value="UniProtKB-SubCell"/>
</dbReference>
<keyword evidence="4 7" id="KW-0863">Zinc-finger</keyword>
<dbReference type="PROSITE" id="PS51915">
    <property type="entry name" value="ZAD"/>
    <property type="match status" value="1"/>
</dbReference>
<feature type="binding site" evidence="8">
    <location>
        <position position="21"/>
    </location>
    <ligand>
        <name>Zn(2+)</name>
        <dbReference type="ChEBI" id="CHEBI:29105"/>
    </ligand>
</feature>
<evidence type="ECO:0000256" key="9">
    <source>
        <dbReference type="SAM" id="MobiDB-lite"/>
    </source>
</evidence>
<dbReference type="FunFam" id="3.30.160.60:FF:000446">
    <property type="entry name" value="Zinc finger protein"/>
    <property type="match status" value="1"/>
</dbReference>
<feature type="domain" description="C2H2-type" evidence="10">
    <location>
        <begin position="368"/>
        <end position="396"/>
    </location>
</feature>
<dbReference type="EMBL" id="CH940652">
    <property type="protein sequence ID" value="EDW59382.1"/>
    <property type="molecule type" value="Genomic_DNA"/>
</dbReference>
<feature type="compositionally biased region" description="Basic residues" evidence="9">
    <location>
        <begin position="305"/>
        <end position="314"/>
    </location>
</feature>
<evidence type="ECO:0000256" key="1">
    <source>
        <dbReference type="ARBA" id="ARBA00004123"/>
    </source>
</evidence>
<dbReference type="GO" id="GO:0010468">
    <property type="term" value="P:regulation of gene expression"/>
    <property type="evidence" value="ECO:0007669"/>
    <property type="project" value="TreeGrafter"/>
</dbReference>
<organism evidence="12 13">
    <name type="scientific">Drosophila virilis</name>
    <name type="common">Fruit fly</name>
    <dbReference type="NCBI Taxonomy" id="7244"/>
    <lineage>
        <taxon>Eukaryota</taxon>
        <taxon>Metazoa</taxon>
        <taxon>Ecdysozoa</taxon>
        <taxon>Arthropoda</taxon>
        <taxon>Hexapoda</taxon>
        <taxon>Insecta</taxon>
        <taxon>Pterygota</taxon>
        <taxon>Neoptera</taxon>
        <taxon>Endopterygota</taxon>
        <taxon>Diptera</taxon>
        <taxon>Brachycera</taxon>
        <taxon>Muscomorpha</taxon>
        <taxon>Ephydroidea</taxon>
        <taxon>Drosophilidae</taxon>
        <taxon>Drosophila</taxon>
    </lineage>
</organism>
<comment type="subcellular location">
    <subcellularLocation>
        <location evidence="1">Nucleus</location>
    </subcellularLocation>
</comment>
<dbReference type="OMA" id="EPSYECE"/>
<dbReference type="KEGG" id="dvi:6633047"/>
<keyword evidence="13" id="KW-1185">Reference proteome</keyword>
<evidence type="ECO:0008006" key="14">
    <source>
        <dbReference type="Google" id="ProtNLM"/>
    </source>
</evidence>
<dbReference type="Gene3D" id="3.40.1800.20">
    <property type="match status" value="1"/>
</dbReference>
<feature type="region of interest" description="Disordered" evidence="9">
    <location>
        <begin position="111"/>
        <end position="184"/>
    </location>
</feature>
<evidence type="ECO:0000256" key="2">
    <source>
        <dbReference type="ARBA" id="ARBA00022723"/>
    </source>
</evidence>
<feature type="domain" description="C2H2-type" evidence="10">
    <location>
        <begin position="508"/>
        <end position="536"/>
    </location>
</feature>
<dbReference type="STRING" id="7244.B4M421"/>
<dbReference type="eggNOG" id="KOG1721">
    <property type="taxonomic scope" value="Eukaryota"/>
</dbReference>
<dbReference type="AlphaFoldDB" id="B4M421"/>
<dbReference type="PhylomeDB" id="B4M421"/>
<dbReference type="InParanoid" id="B4M421"/>
<evidence type="ECO:0000256" key="4">
    <source>
        <dbReference type="ARBA" id="ARBA00022771"/>
    </source>
</evidence>
<feature type="region of interest" description="Disordered" evidence="9">
    <location>
        <begin position="226"/>
        <end position="253"/>
    </location>
</feature>
<feature type="domain" description="C2H2-type" evidence="10">
    <location>
        <begin position="480"/>
        <end position="507"/>
    </location>
</feature>
<sequence length="576" mass="66286">MKKLRNKKGTERYWLDWCRLCANDDASINVRQKDVYMRIISKCFDIEIGLEEPQLGAMLCSECYALIGELLNFAENVNKVQPIFELLRHTEPNEQLDVHALRQQYGLPEKFSSDHSYKTEPEDLEELSSREGSLDDSSQLFYQDVDSDPQLGLSVSPTPEKRTRGRPKGSKKLQYDEAAESNEHQEAIEDFEIEASTDLHEDPSSSHEESIEQELVQNHIWLEDYSMEENKTTPNSAIKRKRGRPKQSVKTEVHDEWEVSKEELDFLTPTFKRKSTDEPNQLIAKDQSADRDELFNPNESAQSTSKRKRGRPRKHESIILHNKNNSKCKNVALARLLLASPVPEAETLSAGAVRNSYLNDSQIRKNPVTCNVCHKELSSENGLKYHIERVHMKKKPFVCDVCGKRVRTVSELKEHMLVHTEDRPFVCPLCNAAFKNRKRLNIHSQTHGEPSYECEICGKKLQTRAIWNKHKSVHTNERRFKCSICGTATKNSTALKIHLLSHTGLRPYTCKYCNKDFASGANCRDHKIRKHPIEYEQDDDKSCRIQSVPTLDELRALAAGMEKGERLRKPKTMKIE</sequence>
<keyword evidence="3" id="KW-0677">Repeat</keyword>
<dbReference type="Pfam" id="PF00096">
    <property type="entry name" value="zf-C2H2"/>
    <property type="match status" value="3"/>
</dbReference>
<dbReference type="Pfam" id="PF13912">
    <property type="entry name" value="zf-C2H2_6"/>
    <property type="match status" value="1"/>
</dbReference>
<dbReference type="Pfam" id="PF02892">
    <property type="entry name" value="zf-BED"/>
    <property type="match status" value="1"/>
</dbReference>
<feature type="compositionally biased region" description="Basic and acidic residues" evidence="9">
    <location>
        <begin position="111"/>
        <end position="133"/>
    </location>
</feature>
<dbReference type="SUPFAM" id="SSF57716">
    <property type="entry name" value="Glucocorticoid receptor-like (DNA-binding domain)"/>
    <property type="match status" value="1"/>
</dbReference>
<dbReference type="Proteomes" id="UP000008792">
    <property type="component" value="Unassembled WGS sequence"/>
</dbReference>
<feature type="domain" description="C2H2-type" evidence="10">
    <location>
        <begin position="452"/>
        <end position="479"/>
    </location>
</feature>
<evidence type="ECO:0000313" key="13">
    <source>
        <dbReference type="Proteomes" id="UP000008792"/>
    </source>
</evidence>
<evidence type="ECO:0000313" key="12">
    <source>
        <dbReference type="EMBL" id="EDW59382.1"/>
    </source>
</evidence>
<accession>B4M421</accession>
<evidence type="ECO:0000256" key="8">
    <source>
        <dbReference type="PROSITE-ProRule" id="PRU01263"/>
    </source>
</evidence>
<dbReference type="Gene3D" id="3.30.160.60">
    <property type="entry name" value="Classic Zinc Finger"/>
    <property type="match status" value="4"/>
</dbReference>